<evidence type="ECO:0000256" key="3">
    <source>
        <dbReference type="ARBA" id="ARBA00022605"/>
    </source>
</evidence>
<dbReference type="HAMAP" id="MF_00210">
    <property type="entry name" value="EPSP_synth"/>
    <property type="match status" value="1"/>
</dbReference>
<feature type="binding site" evidence="7">
    <location>
        <position position="217"/>
    </location>
    <ligand>
        <name>3-phosphoshikimate</name>
        <dbReference type="ChEBI" id="CHEBI:145989"/>
    </ligand>
</feature>
<evidence type="ECO:0000313" key="10">
    <source>
        <dbReference type="Proteomes" id="UP000805614"/>
    </source>
</evidence>
<comment type="function">
    <text evidence="7">Catalyzes the transfer of the enolpyruvyl moiety of phosphoenolpyruvate (PEP) to the 5-hydroxyl of shikimate-3-phosphate (S3P) to produce enolpyruvyl shikimate-3-phosphate and inorganic phosphate.</text>
</comment>
<evidence type="ECO:0000256" key="2">
    <source>
        <dbReference type="ARBA" id="ARBA00009948"/>
    </source>
</evidence>
<feature type="binding site" evidence="7">
    <location>
        <position position="331"/>
    </location>
    <ligand>
        <name>3-phosphoshikimate</name>
        <dbReference type="ChEBI" id="CHEBI:145989"/>
    </ligand>
</feature>
<organism evidence="9 10">
    <name type="scientific">Actinomadura alba</name>
    <dbReference type="NCBI Taxonomy" id="406431"/>
    <lineage>
        <taxon>Bacteria</taxon>
        <taxon>Bacillati</taxon>
        <taxon>Actinomycetota</taxon>
        <taxon>Actinomycetes</taxon>
        <taxon>Streptosporangiales</taxon>
        <taxon>Thermomonosporaceae</taxon>
        <taxon>Actinomadura</taxon>
    </lineage>
</organism>
<gene>
    <name evidence="7 9" type="primary">aroA</name>
    <name evidence="9" type="ORF">HKK74_28895</name>
</gene>
<feature type="binding site" evidence="7">
    <location>
        <position position="47"/>
    </location>
    <ligand>
        <name>phosphoenolpyruvate</name>
        <dbReference type="ChEBI" id="CHEBI:58702"/>
    </ligand>
</feature>
<evidence type="ECO:0000256" key="7">
    <source>
        <dbReference type="HAMAP-Rule" id="MF_00210"/>
    </source>
</evidence>
<dbReference type="InterPro" id="IPR023193">
    <property type="entry name" value="EPSP_synthase_CS"/>
</dbReference>
<feature type="binding site" evidence="7">
    <location>
        <position position="358"/>
    </location>
    <ligand>
        <name>3-phosphoshikimate</name>
        <dbReference type="ChEBI" id="CHEBI:145989"/>
    </ligand>
</feature>
<comment type="pathway">
    <text evidence="1 7">Metabolic intermediate biosynthesis; chorismate biosynthesis; chorismate from D-erythrose 4-phosphate and phosphoenolpyruvate: step 6/7.</text>
</comment>
<dbReference type="Gene3D" id="3.65.10.10">
    <property type="entry name" value="Enolpyruvate transferase domain"/>
    <property type="match status" value="2"/>
</dbReference>
<keyword evidence="7" id="KW-0963">Cytoplasm</keyword>
<keyword evidence="3 7" id="KW-0028">Amino-acid biosynthesis</keyword>
<evidence type="ECO:0000256" key="1">
    <source>
        <dbReference type="ARBA" id="ARBA00004811"/>
    </source>
</evidence>
<evidence type="ECO:0000256" key="6">
    <source>
        <dbReference type="ARBA" id="ARBA00044633"/>
    </source>
</evidence>
<dbReference type="InterPro" id="IPR036968">
    <property type="entry name" value="Enolpyruvate_Tfrase_sf"/>
</dbReference>
<sequence length="443" mass="46079">MPLPSRCPPAHRDRVLTRTGNLTYMPDWTAPSADGPVAATLALPGSKSMTNRALILAALASAPTVVRRPLRSRDTLLMAGALRALGVGITGETDWTVTPAELRGPARIDAGLAGTVMRFVPPVAALADGEVIVDGDPRARDRPMGPLITALRALGAEIDDAGRSSLPFTVRGRGRVAGGTVTIDASSSSQLVSGLLLAAPRFDKGAEVRHEGPPVPSAPHLEMTVRMLRSAGVPAEAGENVWRVGPGTVDGGECPIEPDLSNAAQFLGAALVTGGRVTVRDWPAETAQPGDALRGLLERMGATVSYDADGLTVRGGGTVEGIEADLRDVGELTPVMTALAALAGSPSRFTGIAHLRGHETDRLAALVAEINGLGGDVRELADGLEIRPRPLHGGMFHTYDDHRMVMAAALLGLAVPGVEVENVGTVAKTLPEFTALWTRMLEG</sequence>
<comment type="similarity">
    <text evidence="2 7">Belongs to the EPSP synthase family.</text>
</comment>
<reference evidence="9 10" key="1">
    <citation type="submission" date="2020-06" db="EMBL/GenBank/DDBJ databases">
        <title>Actinomadura xiongansis sp. nov., isolated from soil of Baiyangdian.</title>
        <authorList>
            <person name="Zhang X."/>
        </authorList>
    </citation>
    <scope>NUCLEOTIDE SEQUENCE [LARGE SCALE GENOMIC DNA]</scope>
    <source>
        <strain evidence="9 10">HBUM206468</strain>
    </source>
</reference>
<feature type="binding site" evidence="7">
    <location>
        <position position="52"/>
    </location>
    <ligand>
        <name>3-phosphoshikimate</name>
        <dbReference type="ChEBI" id="CHEBI:145989"/>
    </ligand>
</feature>
<feature type="binding site" evidence="7">
    <location>
        <position position="47"/>
    </location>
    <ligand>
        <name>3-phosphoshikimate</name>
        <dbReference type="ChEBI" id="CHEBI:145989"/>
    </ligand>
</feature>
<feature type="binding site" evidence="7">
    <location>
        <position position="48"/>
    </location>
    <ligand>
        <name>3-phosphoshikimate</name>
        <dbReference type="ChEBI" id="CHEBI:145989"/>
    </ligand>
</feature>
<evidence type="ECO:0000256" key="5">
    <source>
        <dbReference type="ARBA" id="ARBA00023141"/>
    </source>
</evidence>
<keyword evidence="10" id="KW-1185">Reference proteome</keyword>
<feature type="binding site" evidence="7">
    <location>
        <position position="188"/>
    </location>
    <ligand>
        <name>3-phosphoshikimate</name>
        <dbReference type="ChEBI" id="CHEBI:145989"/>
    </ligand>
</feature>
<feature type="domain" description="Enolpyruvate transferase" evidence="8">
    <location>
        <begin position="35"/>
        <end position="434"/>
    </location>
</feature>
<feature type="binding site" evidence="7">
    <location>
        <position position="362"/>
    </location>
    <ligand>
        <name>phosphoenolpyruvate</name>
        <dbReference type="ChEBI" id="CHEBI:58702"/>
    </ligand>
</feature>
<evidence type="ECO:0000256" key="4">
    <source>
        <dbReference type="ARBA" id="ARBA00022679"/>
    </source>
</evidence>
<feature type="binding site" evidence="7">
    <location>
        <position position="189"/>
    </location>
    <ligand>
        <name>3-phosphoshikimate</name>
        <dbReference type="ChEBI" id="CHEBI:145989"/>
    </ligand>
</feature>
<feature type="active site" description="Proton acceptor" evidence="7">
    <location>
        <position position="331"/>
    </location>
</feature>
<feature type="binding site" evidence="7">
    <location>
        <position position="428"/>
    </location>
    <ligand>
        <name>phosphoenolpyruvate</name>
        <dbReference type="ChEBI" id="CHEBI:58702"/>
    </ligand>
</feature>
<dbReference type="InterPro" id="IPR013792">
    <property type="entry name" value="RNA3'P_cycl/enolpyr_Trfase_a/b"/>
</dbReference>
<dbReference type="EMBL" id="JABVEC010000027">
    <property type="protein sequence ID" value="MBC6469478.1"/>
    <property type="molecule type" value="Genomic_DNA"/>
</dbReference>
<comment type="subunit">
    <text evidence="7">Monomer.</text>
</comment>
<comment type="subcellular location">
    <subcellularLocation>
        <location evidence="7">Cytoplasm</location>
    </subcellularLocation>
</comment>
<feature type="binding site" evidence="7">
    <location>
        <position position="114"/>
    </location>
    <ligand>
        <name>phosphoenolpyruvate</name>
        <dbReference type="ChEBI" id="CHEBI:58702"/>
    </ligand>
</feature>
<name>A0ABR7LX93_9ACTN</name>
<feature type="binding site" evidence="7">
    <location>
        <position position="403"/>
    </location>
    <ligand>
        <name>phosphoenolpyruvate</name>
        <dbReference type="ChEBI" id="CHEBI:58702"/>
    </ligand>
</feature>
<dbReference type="PANTHER" id="PTHR21090:SF5">
    <property type="entry name" value="PENTAFUNCTIONAL AROM POLYPEPTIDE"/>
    <property type="match status" value="1"/>
</dbReference>
<comment type="caution">
    <text evidence="7">Lacks conserved residue(s) required for the propagation of feature annotation.</text>
</comment>
<dbReference type="InterPro" id="IPR006264">
    <property type="entry name" value="EPSP_synthase"/>
</dbReference>
<dbReference type="Pfam" id="PF00275">
    <property type="entry name" value="EPSP_synthase"/>
    <property type="match status" value="1"/>
</dbReference>
<protein>
    <recommendedName>
        <fullName evidence="7">3-phosphoshikimate 1-carboxyvinyltransferase</fullName>
        <ecNumber evidence="7">2.5.1.19</ecNumber>
    </recommendedName>
    <alternativeName>
        <fullName evidence="7">5-enolpyruvylshikimate-3-phosphate synthase</fullName>
        <shortName evidence="7">EPSP synthase</shortName>
        <shortName evidence="7">EPSPS</shortName>
    </alternativeName>
</protein>
<dbReference type="CDD" id="cd01556">
    <property type="entry name" value="EPSP_synthase"/>
    <property type="match status" value="1"/>
</dbReference>
<dbReference type="NCBIfam" id="TIGR01356">
    <property type="entry name" value="aroA"/>
    <property type="match status" value="1"/>
</dbReference>
<comment type="caution">
    <text evidence="9">The sequence shown here is derived from an EMBL/GenBank/DDBJ whole genome shotgun (WGS) entry which is preliminary data.</text>
</comment>
<feature type="binding site" evidence="7">
    <location>
        <position position="142"/>
    </location>
    <ligand>
        <name>phosphoenolpyruvate</name>
        <dbReference type="ChEBI" id="CHEBI:58702"/>
    </ligand>
</feature>
<accession>A0ABR7LX93</accession>
<comment type="catalytic activity">
    <reaction evidence="6">
        <text>3-phosphoshikimate + phosphoenolpyruvate = 5-O-(1-carboxyvinyl)-3-phosphoshikimate + phosphate</text>
        <dbReference type="Rhea" id="RHEA:21256"/>
        <dbReference type="ChEBI" id="CHEBI:43474"/>
        <dbReference type="ChEBI" id="CHEBI:57701"/>
        <dbReference type="ChEBI" id="CHEBI:58702"/>
        <dbReference type="ChEBI" id="CHEBI:145989"/>
        <dbReference type="EC" id="2.5.1.19"/>
    </reaction>
    <physiologicalReaction direction="left-to-right" evidence="6">
        <dbReference type="Rhea" id="RHEA:21257"/>
    </physiologicalReaction>
</comment>
<dbReference type="SUPFAM" id="SSF55205">
    <property type="entry name" value="EPT/RTPC-like"/>
    <property type="match status" value="1"/>
</dbReference>
<feature type="binding site" evidence="7">
    <location>
        <position position="190"/>
    </location>
    <ligand>
        <name>phosphoenolpyruvate</name>
        <dbReference type="ChEBI" id="CHEBI:58702"/>
    </ligand>
</feature>
<proteinExistence type="inferred from homology"/>
<dbReference type="InterPro" id="IPR001986">
    <property type="entry name" value="Enolpyruvate_Tfrase_dom"/>
</dbReference>
<evidence type="ECO:0000313" key="9">
    <source>
        <dbReference type="EMBL" id="MBC6469478.1"/>
    </source>
</evidence>
<dbReference type="PROSITE" id="PS00104">
    <property type="entry name" value="EPSP_SYNTHASE_1"/>
    <property type="match status" value="1"/>
</dbReference>
<dbReference type="PANTHER" id="PTHR21090">
    <property type="entry name" value="AROM/DEHYDROQUINATE SYNTHASE"/>
    <property type="match status" value="1"/>
</dbReference>
<dbReference type="Proteomes" id="UP000805614">
    <property type="component" value="Unassembled WGS sequence"/>
</dbReference>
<keyword evidence="5 7" id="KW-0057">Aromatic amino acid biosynthesis</keyword>
<keyword evidence="4 7" id="KW-0808">Transferase</keyword>
<evidence type="ECO:0000259" key="8">
    <source>
        <dbReference type="Pfam" id="PF00275"/>
    </source>
</evidence>
<dbReference type="PIRSF" id="PIRSF000505">
    <property type="entry name" value="EPSPS"/>
    <property type="match status" value="1"/>
</dbReference>
<dbReference type="PROSITE" id="PS00885">
    <property type="entry name" value="EPSP_SYNTHASE_2"/>
    <property type="match status" value="1"/>
</dbReference>
<dbReference type="GO" id="GO:0003866">
    <property type="term" value="F:3-phosphoshikimate 1-carboxyvinyltransferase activity"/>
    <property type="evidence" value="ECO:0007669"/>
    <property type="project" value="UniProtKB-EC"/>
</dbReference>
<dbReference type="EC" id="2.5.1.19" evidence="7"/>
<feature type="binding site" evidence="7">
    <location>
        <position position="190"/>
    </location>
    <ligand>
        <name>3-phosphoshikimate</name>
        <dbReference type="ChEBI" id="CHEBI:145989"/>
    </ligand>
</feature>